<dbReference type="EMBL" id="ML769493">
    <property type="protein sequence ID" value="KAE9397688.1"/>
    <property type="molecule type" value="Genomic_DNA"/>
</dbReference>
<dbReference type="AlphaFoldDB" id="A0A6A4HJQ4"/>
<keyword evidence="2" id="KW-1133">Transmembrane helix</keyword>
<evidence type="ECO:0000256" key="1">
    <source>
        <dbReference type="SAM" id="MobiDB-lite"/>
    </source>
</evidence>
<feature type="region of interest" description="Disordered" evidence="1">
    <location>
        <begin position="313"/>
        <end position="335"/>
    </location>
</feature>
<keyword evidence="2" id="KW-0812">Transmembrane</keyword>
<name>A0A6A4HJQ4_9AGAR</name>
<sequence>MAEQAVNFNKELVLQFLVIPVVIEVLFYGAVYSGIFAVLFGLSIYVFRRKYTPGKLSMLTVDFIDLFNGSQPDSFFTPYDLSTASEWIFLVASSLADIMLIYRCYRLWNSRKRYIILPTPGLLATVVSLIVIERQKAISSGFSQDGNGEFELEEISSILNIYVIITFVQNLLLTGLIGESQGANIIWWLDRKVQKMLQLVGQPRKPFQSLLGPILESSVITPTFLLCWLVLRFNAADAKNTFWGIASTLVVVRIGLGIDALASKPPSSIQALESRDLLTRTIDDHTDIPSNESRETIHPFLLKYHQSHQSSQLGENDVFTSHGPTQAQSYSASGSGGSCQESWSRELIYIDSGHNECTNNEHMKSTVSNMGRACLGAIGRARLREEAVHPFLIGTTLCDFHARKSNGLFFDETWGFKALKRPSARFGGNEIRFNQSLDWSNYATDVRDAYWWMAFQKLWMDDTDAKVEELYPDNAGR</sequence>
<keyword evidence="4" id="KW-1185">Reference proteome</keyword>
<accession>A0A6A4HJQ4</accession>
<feature type="transmembrane region" description="Helical" evidence="2">
    <location>
        <begin position="12"/>
        <end position="45"/>
    </location>
</feature>
<evidence type="ECO:0000313" key="3">
    <source>
        <dbReference type="EMBL" id="KAE9397688.1"/>
    </source>
</evidence>
<evidence type="ECO:0000256" key="2">
    <source>
        <dbReference type="SAM" id="Phobius"/>
    </source>
</evidence>
<organism evidence="3 4">
    <name type="scientific">Gymnopus androsaceus JB14</name>
    <dbReference type="NCBI Taxonomy" id="1447944"/>
    <lineage>
        <taxon>Eukaryota</taxon>
        <taxon>Fungi</taxon>
        <taxon>Dikarya</taxon>
        <taxon>Basidiomycota</taxon>
        <taxon>Agaricomycotina</taxon>
        <taxon>Agaricomycetes</taxon>
        <taxon>Agaricomycetidae</taxon>
        <taxon>Agaricales</taxon>
        <taxon>Marasmiineae</taxon>
        <taxon>Omphalotaceae</taxon>
        <taxon>Gymnopus</taxon>
    </lineage>
</organism>
<feature type="transmembrane region" description="Helical" evidence="2">
    <location>
        <begin position="114"/>
        <end position="132"/>
    </location>
</feature>
<protein>
    <submittedName>
        <fullName evidence="3">Uncharacterized protein</fullName>
    </submittedName>
</protein>
<gene>
    <name evidence="3" type="ORF">BT96DRAFT_940704</name>
</gene>
<proteinExistence type="predicted"/>
<evidence type="ECO:0000313" key="4">
    <source>
        <dbReference type="Proteomes" id="UP000799118"/>
    </source>
</evidence>
<feature type="transmembrane region" description="Helical" evidence="2">
    <location>
        <begin position="84"/>
        <end position="102"/>
    </location>
</feature>
<feature type="compositionally biased region" description="Polar residues" evidence="1">
    <location>
        <begin position="313"/>
        <end position="325"/>
    </location>
</feature>
<dbReference type="OrthoDB" id="3226582at2759"/>
<dbReference type="Proteomes" id="UP000799118">
    <property type="component" value="Unassembled WGS sequence"/>
</dbReference>
<reference evidence="3" key="1">
    <citation type="journal article" date="2019" name="Environ. Microbiol.">
        <title>Fungal ecological strategies reflected in gene transcription - a case study of two litter decomposers.</title>
        <authorList>
            <person name="Barbi F."/>
            <person name="Kohler A."/>
            <person name="Barry K."/>
            <person name="Baskaran P."/>
            <person name="Daum C."/>
            <person name="Fauchery L."/>
            <person name="Ihrmark K."/>
            <person name="Kuo A."/>
            <person name="LaButti K."/>
            <person name="Lipzen A."/>
            <person name="Morin E."/>
            <person name="Grigoriev I.V."/>
            <person name="Henrissat B."/>
            <person name="Lindahl B."/>
            <person name="Martin F."/>
        </authorList>
    </citation>
    <scope>NUCLEOTIDE SEQUENCE</scope>
    <source>
        <strain evidence="3">JB14</strain>
    </source>
</reference>
<keyword evidence="2" id="KW-0472">Membrane</keyword>